<dbReference type="GO" id="GO:0005634">
    <property type="term" value="C:nucleus"/>
    <property type="evidence" value="ECO:0007669"/>
    <property type="project" value="InterPro"/>
</dbReference>
<dbReference type="Gene3D" id="1.20.5.1500">
    <property type="match status" value="1"/>
</dbReference>
<evidence type="ECO:0000313" key="4">
    <source>
        <dbReference type="EMBL" id="KGG50307.1"/>
    </source>
</evidence>
<dbReference type="RefSeq" id="XP_013236734.1">
    <property type="nucleotide sequence ID" value="XM_013381280.1"/>
</dbReference>
<dbReference type="GeneID" id="25260808"/>
<protein>
    <submittedName>
        <fullName evidence="4">Putative nucleosome assembly protein I</fullName>
    </submittedName>
</protein>
<proteinExistence type="inferred from homology"/>
<gene>
    <name evidence="4" type="ORF">DI09_78p130</name>
</gene>
<dbReference type="Pfam" id="PF00956">
    <property type="entry name" value="NAP"/>
    <property type="match status" value="1"/>
</dbReference>
<dbReference type="GO" id="GO:0006334">
    <property type="term" value="P:nucleosome assembly"/>
    <property type="evidence" value="ECO:0007669"/>
    <property type="project" value="InterPro"/>
</dbReference>
<dbReference type="SUPFAM" id="SSF143113">
    <property type="entry name" value="NAP-like"/>
    <property type="match status" value="1"/>
</dbReference>
<evidence type="ECO:0000256" key="2">
    <source>
        <dbReference type="RuleBase" id="RU003876"/>
    </source>
</evidence>
<dbReference type="HOGENOM" id="CLU_038841_4_0_1"/>
<dbReference type="PANTHER" id="PTHR11875">
    <property type="entry name" value="TESTIS-SPECIFIC Y-ENCODED PROTEIN"/>
    <property type="match status" value="1"/>
</dbReference>
<comment type="caution">
    <text evidence="4">The sequence shown here is derived from an EMBL/GenBank/DDBJ whole genome shotgun (WGS) entry which is preliminary data.</text>
</comment>
<dbReference type="InterPro" id="IPR002164">
    <property type="entry name" value="NAP_family"/>
</dbReference>
<sequence length="327" mass="37404">MGMKEVPSNLRPQVKSLLTVQDKHNVLQAEFNKKVLELEVEYEAKFAPLYEERATIVKGSACEEGVSSFWLTALKNNYMVSEMITDTDEPALSFLNDIQYTRLEDNHSFKLEFFFNKNTFFTNAILTKTFYFTKCCDDDEKDSCCDSACDADSSSNHEELYRFDRMEGTTIDWLPGSNLTVKMVKRTQRHKTKNITRVVEREERVNSFFLFFDAPCKISSKGGDKDEATSDDEDDDGEVSDEVAIHLEIGDVIRSKIIPDAVNWYLGIADDETAPFDDEEDMSDYNEEGDDNLSDAAEDDDDEERLYSRRIGGARSHQSANQNCKQQ</sequence>
<comment type="similarity">
    <text evidence="1 2">Belongs to the nucleosome assembly protein (NAP) family.</text>
</comment>
<evidence type="ECO:0000313" key="5">
    <source>
        <dbReference type="Proteomes" id="UP000029725"/>
    </source>
</evidence>
<feature type="compositionally biased region" description="Acidic residues" evidence="3">
    <location>
        <begin position="229"/>
        <end position="239"/>
    </location>
</feature>
<dbReference type="InterPro" id="IPR037231">
    <property type="entry name" value="NAP-like_sf"/>
</dbReference>
<feature type="region of interest" description="Disordered" evidence="3">
    <location>
        <begin position="220"/>
        <end position="239"/>
    </location>
</feature>
<reference evidence="4 5" key="1">
    <citation type="submission" date="2014-04" db="EMBL/GenBank/DDBJ databases">
        <title>A new species of microsporidia sheds light on the evolution of extreme parasitism.</title>
        <authorList>
            <person name="Haag K.L."/>
            <person name="James T.Y."/>
            <person name="Larsson R."/>
            <person name="Schaer T.M."/>
            <person name="Refardt D."/>
            <person name="Pombert J.-F."/>
            <person name="Ebert D."/>
        </authorList>
    </citation>
    <scope>NUCLEOTIDE SEQUENCE [LARGE SCALE GENOMIC DNA]</scope>
    <source>
        <strain evidence="4 5">UGP3</strain>
        <tissue evidence="4">Spores</tissue>
    </source>
</reference>
<dbReference type="Gene3D" id="3.30.1120.90">
    <property type="entry name" value="Nucleosome assembly protein"/>
    <property type="match status" value="1"/>
</dbReference>
<dbReference type="VEuPathDB" id="MicrosporidiaDB:DI09_78p130"/>
<evidence type="ECO:0000256" key="3">
    <source>
        <dbReference type="SAM" id="MobiDB-lite"/>
    </source>
</evidence>
<keyword evidence="5" id="KW-1185">Reference proteome</keyword>
<dbReference type="EMBL" id="JMKJ01000588">
    <property type="protein sequence ID" value="KGG50307.1"/>
    <property type="molecule type" value="Genomic_DNA"/>
</dbReference>
<dbReference type="OrthoDB" id="27325at2759"/>
<organism evidence="4 5">
    <name type="scientific">Mitosporidium daphniae</name>
    <dbReference type="NCBI Taxonomy" id="1485682"/>
    <lineage>
        <taxon>Eukaryota</taxon>
        <taxon>Fungi</taxon>
        <taxon>Fungi incertae sedis</taxon>
        <taxon>Microsporidia</taxon>
        <taxon>Mitosporidium</taxon>
    </lineage>
</organism>
<name>A0A098VMK1_9MICR</name>
<feature type="compositionally biased region" description="Polar residues" evidence="3">
    <location>
        <begin position="316"/>
        <end position="327"/>
    </location>
</feature>
<accession>A0A098VMK1</accession>
<feature type="region of interest" description="Disordered" evidence="3">
    <location>
        <begin position="274"/>
        <end position="327"/>
    </location>
</feature>
<dbReference type="Proteomes" id="UP000029725">
    <property type="component" value="Unassembled WGS sequence"/>
</dbReference>
<feature type="compositionally biased region" description="Acidic residues" evidence="3">
    <location>
        <begin position="274"/>
        <end position="304"/>
    </location>
</feature>
<evidence type="ECO:0000256" key="1">
    <source>
        <dbReference type="ARBA" id="ARBA00009947"/>
    </source>
</evidence>
<dbReference type="AlphaFoldDB" id="A0A098VMK1"/>